<feature type="transmembrane region" description="Helical" evidence="6">
    <location>
        <begin position="261"/>
        <end position="284"/>
    </location>
</feature>
<evidence type="ECO:0000259" key="7">
    <source>
        <dbReference type="SMART" id="SM00014"/>
    </source>
</evidence>
<dbReference type="STRING" id="7398.A0A1B0AG50"/>
<dbReference type="InterPro" id="IPR000326">
    <property type="entry name" value="PAP2/HPO"/>
</dbReference>
<comment type="subcellular location">
    <subcellularLocation>
        <location evidence="1">Membrane</location>
        <topology evidence="1">Multi-pass membrane protein</topology>
    </subcellularLocation>
</comment>
<proteinExistence type="inferred from homology"/>
<dbReference type="GO" id="GO:0046839">
    <property type="term" value="P:phospholipid dephosphorylation"/>
    <property type="evidence" value="ECO:0007669"/>
    <property type="project" value="TreeGrafter"/>
</dbReference>
<evidence type="ECO:0000256" key="5">
    <source>
        <dbReference type="ARBA" id="ARBA00023136"/>
    </source>
</evidence>
<feature type="transmembrane region" description="Helical" evidence="6">
    <location>
        <begin position="111"/>
        <end position="138"/>
    </location>
</feature>
<keyword evidence="3 6" id="KW-0812">Transmembrane</keyword>
<dbReference type="VEuPathDB" id="VectorBase:GPAI044678"/>
<dbReference type="GO" id="GO:0006644">
    <property type="term" value="P:phospholipid metabolic process"/>
    <property type="evidence" value="ECO:0007669"/>
    <property type="project" value="InterPro"/>
</dbReference>
<dbReference type="PANTHER" id="PTHR10165:SF197">
    <property type="entry name" value="FI04477P-RELATED"/>
    <property type="match status" value="1"/>
</dbReference>
<reference evidence="8" key="2">
    <citation type="submission" date="2020-05" db="UniProtKB">
        <authorList>
            <consortium name="EnsemblMetazoa"/>
        </authorList>
    </citation>
    <scope>IDENTIFICATION</scope>
    <source>
        <strain evidence="8">IAEA</strain>
    </source>
</reference>
<feature type="transmembrane region" description="Helical" evidence="6">
    <location>
        <begin position="230"/>
        <end position="249"/>
    </location>
</feature>
<comment type="similarity">
    <text evidence="2">Belongs to the PA-phosphatase related phosphoesterase family.</text>
</comment>
<name>A0A1B0AG50_GLOPL</name>
<accession>A0A1B0AG50</accession>
<dbReference type="GO" id="GO:0007165">
    <property type="term" value="P:signal transduction"/>
    <property type="evidence" value="ECO:0007669"/>
    <property type="project" value="TreeGrafter"/>
</dbReference>
<dbReference type="GO" id="GO:0008195">
    <property type="term" value="F:phosphatidate phosphatase activity"/>
    <property type="evidence" value="ECO:0007669"/>
    <property type="project" value="TreeGrafter"/>
</dbReference>
<feature type="transmembrane region" description="Helical" evidence="6">
    <location>
        <begin position="64"/>
        <end position="90"/>
    </location>
</feature>
<feature type="domain" description="Phosphatidic acid phosphatase type 2/haloperoxidase" evidence="7">
    <location>
        <begin position="122"/>
        <end position="276"/>
    </location>
</feature>
<keyword evidence="5 6" id="KW-0472">Membrane</keyword>
<evidence type="ECO:0000256" key="6">
    <source>
        <dbReference type="SAM" id="Phobius"/>
    </source>
</evidence>
<evidence type="ECO:0000313" key="9">
    <source>
        <dbReference type="Proteomes" id="UP000092445"/>
    </source>
</evidence>
<dbReference type="GO" id="GO:0005886">
    <property type="term" value="C:plasma membrane"/>
    <property type="evidence" value="ECO:0007669"/>
    <property type="project" value="TreeGrafter"/>
</dbReference>
<reference evidence="9" key="1">
    <citation type="submission" date="2014-03" db="EMBL/GenBank/DDBJ databases">
        <authorList>
            <person name="Aksoy S."/>
            <person name="Warren W."/>
            <person name="Wilson R.K."/>
        </authorList>
    </citation>
    <scope>NUCLEOTIDE SEQUENCE [LARGE SCALE GENOMIC DNA]</scope>
    <source>
        <strain evidence="9">IAEA</strain>
    </source>
</reference>
<dbReference type="Proteomes" id="UP000092445">
    <property type="component" value="Unassembled WGS sequence"/>
</dbReference>
<dbReference type="EnsemblMetazoa" id="GPAI044678-RA">
    <property type="protein sequence ID" value="GPAI044678-PA"/>
    <property type="gene ID" value="GPAI044678"/>
</dbReference>
<keyword evidence="4 6" id="KW-1133">Transmembrane helix</keyword>
<dbReference type="Pfam" id="PF01569">
    <property type="entry name" value="PAP2"/>
    <property type="match status" value="1"/>
</dbReference>
<dbReference type="Gene3D" id="1.20.144.10">
    <property type="entry name" value="Phosphatidic acid phosphatase type 2/haloperoxidase"/>
    <property type="match status" value="1"/>
</dbReference>
<dbReference type="InterPro" id="IPR043216">
    <property type="entry name" value="PAP-like"/>
</dbReference>
<dbReference type="InterPro" id="IPR036938">
    <property type="entry name" value="PAP2/HPO_sf"/>
</dbReference>
<dbReference type="AlphaFoldDB" id="A0A1B0AG50"/>
<evidence type="ECO:0000256" key="3">
    <source>
        <dbReference type="ARBA" id="ARBA00022692"/>
    </source>
</evidence>
<evidence type="ECO:0000256" key="2">
    <source>
        <dbReference type="ARBA" id="ARBA00008816"/>
    </source>
</evidence>
<protein>
    <recommendedName>
        <fullName evidence="7">Phosphatidic acid phosphatase type 2/haloperoxidase domain-containing protein</fullName>
    </recommendedName>
</protein>
<organism evidence="8 9">
    <name type="scientific">Glossina pallidipes</name>
    <name type="common">Tsetse fly</name>
    <dbReference type="NCBI Taxonomy" id="7398"/>
    <lineage>
        <taxon>Eukaryota</taxon>
        <taxon>Metazoa</taxon>
        <taxon>Ecdysozoa</taxon>
        <taxon>Arthropoda</taxon>
        <taxon>Hexapoda</taxon>
        <taxon>Insecta</taxon>
        <taxon>Pterygota</taxon>
        <taxon>Neoptera</taxon>
        <taxon>Endopterygota</taxon>
        <taxon>Diptera</taxon>
        <taxon>Brachycera</taxon>
        <taxon>Muscomorpha</taxon>
        <taxon>Hippoboscoidea</taxon>
        <taxon>Glossinidae</taxon>
        <taxon>Glossina</taxon>
    </lineage>
</organism>
<keyword evidence="9" id="KW-1185">Reference proteome</keyword>
<evidence type="ECO:0000256" key="4">
    <source>
        <dbReference type="ARBA" id="ARBA00022989"/>
    </source>
</evidence>
<evidence type="ECO:0000256" key="1">
    <source>
        <dbReference type="ARBA" id="ARBA00004141"/>
    </source>
</evidence>
<dbReference type="PANTHER" id="PTHR10165">
    <property type="entry name" value="LIPID PHOSPHATE PHOSPHATASE"/>
    <property type="match status" value="1"/>
</dbReference>
<dbReference type="SMART" id="SM00014">
    <property type="entry name" value="acidPPc"/>
    <property type="match status" value="1"/>
</dbReference>
<sequence>MRKVHHKESGSVVRVILDGLLLASTYFVALVILPNILKTNTRGFFCGDKSLMYPYKLNTLLKPIHIGIFVLAIPATVVLCSKLMSVINIIKDTSSSSSNFQTRYVIAGIQIPTIISDCFAILGAYLFGLALVVIVTIATQRLTGRLAPYFFEVCQPMITINSTACTHVSHFKLYIAEYTCSSFTSGIKLLSEMRHSFPSSYASTTTYAMAFIIMYLRTRFTTKHALWLQYCRLLLQCGCGMLAILVAVERLTSYRHHWSDVVFGGVIGATVACIVIHMLLSNLFERVPIKTRSNRTQANESLILQRKKVDNNFSFGYYNLGYCYNLATMAKNKKGPNPTKSTLISTIARAKPKILQYRSIEEQLLLNQLRDTSVNAKQQA</sequence>
<feature type="transmembrane region" description="Helical" evidence="6">
    <location>
        <begin position="200"/>
        <end position="218"/>
    </location>
</feature>
<evidence type="ECO:0000313" key="8">
    <source>
        <dbReference type="EnsemblMetazoa" id="GPAI044678-PA"/>
    </source>
</evidence>
<dbReference type="SUPFAM" id="SSF48317">
    <property type="entry name" value="Acid phosphatase/Vanadium-dependent haloperoxidase"/>
    <property type="match status" value="1"/>
</dbReference>
<feature type="transmembrane region" description="Helical" evidence="6">
    <location>
        <begin position="12"/>
        <end position="33"/>
    </location>
</feature>